<dbReference type="Pfam" id="PF01636">
    <property type="entry name" value="APH"/>
    <property type="match status" value="2"/>
</dbReference>
<reference evidence="2 3" key="1">
    <citation type="submission" date="2020-07" db="EMBL/GenBank/DDBJ databases">
        <title>Sequencing the genomes of 1000 actinobacteria strains.</title>
        <authorList>
            <person name="Klenk H.-P."/>
        </authorList>
    </citation>
    <scope>NUCLEOTIDE SEQUENCE [LARGE SCALE GENOMIC DNA]</scope>
    <source>
        <strain evidence="2 3">DSM 22083</strain>
    </source>
</reference>
<feature type="domain" description="Aminoglycoside phosphotransferase" evidence="1">
    <location>
        <begin position="22"/>
        <end position="92"/>
    </location>
</feature>
<name>A0A7Y9LCZ3_9ACTN</name>
<dbReference type="InterPro" id="IPR011009">
    <property type="entry name" value="Kinase-like_dom_sf"/>
</dbReference>
<dbReference type="SUPFAM" id="SSF56112">
    <property type="entry name" value="Protein kinase-like (PK-like)"/>
    <property type="match status" value="1"/>
</dbReference>
<dbReference type="InterPro" id="IPR002575">
    <property type="entry name" value="Aminoglycoside_PTrfase"/>
</dbReference>
<comment type="caution">
    <text evidence="2">The sequence shown here is derived from an EMBL/GenBank/DDBJ whole genome shotgun (WGS) entry which is preliminary data.</text>
</comment>
<evidence type="ECO:0000313" key="2">
    <source>
        <dbReference type="EMBL" id="NYE73337.1"/>
    </source>
</evidence>
<dbReference type="AlphaFoldDB" id="A0A7Y9LCZ3"/>
<dbReference type="Gene3D" id="3.90.1200.10">
    <property type="match status" value="1"/>
</dbReference>
<evidence type="ECO:0000259" key="1">
    <source>
        <dbReference type="Pfam" id="PF01636"/>
    </source>
</evidence>
<sequence length="242" mass="26757">MRRIEIVDGVVRRPVKEWTPTIQALLAHLYGRGLPVPEPLGYDEQLEYVRLLDGDAGQDAWPHQASLGGVRSAGELLRAIHDATRDWQPPADAVWSVPHQGGPVICHGDPQPANFAWQGGRAVGLFDWDAARPGEPLDDIAYGLIWLTPFTADRSELARRGLTAAPDRRARADAFLDGYGWTEPFDLTEAAVTRHKLAIDEVVWLGERGHQPHAGWVADGWPSRWRDGLPAMRALGAELVRP</sequence>
<organism evidence="2 3">
    <name type="scientific">Microlunatus parietis</name>
    <dbReference type="NCBI Taxonomy" id="682979"/>
    <lineage>
        <taxon>Bacteria</taxon>
        <taxon>Bacillati</taxon>
        <taxon>Actinomycetota</taxon>
        <taxon>Actinomycetes</taxon>
        <taxon>Propionibacteriales</taxon>
        <taxon>Propionibacteriaceae</taxon>
        <taxon>Microlunatus</taxon>
    </lineage>
</organism>
<evidence type="ECO:0000313" key="3">
    <source>
        <dbReference type="Proteomes" id="UP000569914"/>
    </source>
</evidence>
<gene>
    <name evidence="2" type="ORF">BKA15_004666</name>
</gene>
<dbReference type="GO" id="GO:0016301">
    <property type="term" value="F:kinase activity"/>
    <property type="evidence" value="ECO:0007669"/>
    <property type="project" value="UniProtKB-KW"/>
</dbReference>
<keyword evidence="2" id="KW-0808">Transferase</keyword>
<dbReference type="EMBL" id="JACCBU010000001">
    <property type="protein sequence ID" value="NYE73337.1"/>
    <property type="molecule type" value="Genomic_DNA"/>
</dbReference>
<dbReference type="RefSeq" id="WP_179754762.1">
    <property type="nucleotide sequence ID" value="NZ_JACCBU010000001.1"/>
</dbReference>
<proteinExistence type="predicted"/>
<protein>
    <submittedName>
        <fullName evidence="2">Ser/Thr protein kinase RdoA (MazF antagonist)</fullName>
    </submittedName>
</protein>
<keyword evidence="3" id="KW-1185">Reference proteome</keyword>
<accession>A0A7Y9LCZ3</accession>
<keyword evidence="2" id="KW-0418">Kinase</keyword>
<feature type="domain" description="Aminoglycoside phosphotransferase" evidence="1">
    <location>
        <begin position="98"/>
        <end position="169"/>
    </location>
</feature>
<dbReference type="Proteomes" id="UP000569914">
    <property type="component" value="Unassembled WGS sequence"/>
</dbReference>